<reference evidence="2 3" key="1">
    <citation type="submission" date="2020-02" db="EMBL/GenBank/DDBJ databases">
        <authorList>
            <person name="Li X.-J."/>
            <person name="Han X.-M."/>
        </authorList>
    </citation>
    <scope>NUCLEOTIDE SEQUENCE [LARGE SCALE GENOMIC DNA]</scope>
    <source>
        <strain evidence="2 3">CCTCC AB 2017055</strain>
    </source>
</reference>
<dbReference type="PANTHER" id="PTHR43433">
    <property type="entry name" value="HYDROLASE, ALPHA/BETA FOLD FAMILY PROTEIN"/>
    <property type="match status" value="1"/>
</dbReference>
<comment type="caution">
    <text evidence="2">The sequence shown here is derived from an EMBL/GenBank/DDBJ whole genome shotgun (WGS) entry which is preliminary data.</text>
</comment>
<evidence type="ECO:0000313" key="2">
    <source>
        <dbReference type="EMBL" id="NEE04431.1"/>
    </source>
</evidence>
<sequence length="266" mass="29009">MYTTTSNDGTTIAYDRTGDGPPVILVDGALCHRAFGPAAPLAKQLADRYTVYTYDRRGRGDSTDTPPYAVEREIEDIEALIKEAGGSAFLYGISSGAALAIEAANRGIGVTRLATYEAPYLVDETAPPEPADYRERLEANIAAGKRSDAVRLFMKLVGTPGFAVVMMRMMPVWKKLKAVAHTLPYDHEILKVGRHRRPLPADRWTSVTMPTLVMAGGKSPDWMRNAQTSLADVLPNAEYRTLEGQTHLLKPEAVAPVLKGFFTSSP</sequence>
<keyword evidence="3" id="KW-1185">Reference proteome</keyword>
<protein>
    <submittedName>
        <fullName evidence="2">Alpha/beta hydrolase</fullName>
    </submittedName>
</protein>
<dbReference type="PANTHER" id="PTHR43433:SF5">
    <property type="entry name" value="AB HYDROLASE-1 DOMAIN-CONTAINING PROTEIN"/>
    <property type="match status" value="1"/>
</dbReference>
<dbReference type="GO" id="GO:0046503">
    <property type="term" value="P:glycerolipid catabolic process"/>
    <property type="evidence" value="ECO:0007669"/>
    <property type="project" value="TreeGrafter"/>
</dbReference>
<keyword evidence="2" id="KW-0378">Hydrolase</keyword>
<dbReference type="EMBL" id="JAAGOA010000034">
    <property type="protein sequence ID" value="NEE04431.1"/>
    <property type="molecule type" value="Genomic_DNA"/>
</dbReference>
<accession>A0A6L9SJF8</accession>
<feature type="domain" description="AB hydrolase-1" evidence="1">
    <location>
        <begin position="33"/>
        <end position="255"/>
    </location>
</feature>
<dbReference type="Proteomes" id="UP000475214">
    <property type="component" value="Unassembled WGS sequence"/>
</dbReference>
<dbReference type="Gene3D" id="3.40.50.1820">
    <property type="entry name" value="alpha/beta hydrolase"/>
    <property type="match status" value="1"/>
</dbReference>
<proteinExistence type="predicted"/>
<dbReference type="RefSeq" id="WP_163744956.1">
    <property type="nucleotide sequence ID" value="NZ_JAAGOA010000034.1"/>
</dbReference>
<name>A0A6L9SJF8_9ACTN</name>
<dbReference type="Pfam" id="PF12697">
    <property type="entry name" value="Abhydrolase_6"/>
    <property type="match status" value="1"/>
</dbReference>
<dbReference type="InterPro" id="IPR029058">
    <property type="entry name" value="AB_hydrolase_fold"/>
</dbReference>
<organism evidence="2 3">
    <name type="scientific">Phytoactinopolyspora halotolerans</name>
    <dbReference type="NCBI Taxonomy" id="1981512"/>
    <lineage>
        <taxon>Bacteria</taxon>
        <taxon>Bacillati</taxon>
        <taxon>Actinomycetota</taxon>
        <taxon>Actinomycetes</taxon>
        <taxon>Jiangellales</taxon>
        <taxon>Jiangellaceae</taxon>
        <taxon>Phytoactinopolyspora</taxon>
    </lineage>
</organism>
<dbReference type="InterPro" id="IPR000073">
    <property type="entry name" value="AB_hydrolase_1"/>
</dbReference>
<dbReference type="AlphaFoldDB" id="A0A6L9SJF8"/>
<gene>
    <name evidence="2" type="ORF">G1H10_30115</name>
</gene>
<dbReference type="SUPFAM" id="SSF53474">
    <property type="entry name" value="alpha/beta-Hydrolases"/>
    <property type="match status" value="1"/>
</dbReference>
<dbReference type="GO" id="GO:0004806">
    <property type="term" value="F:triacylglycerol lipase activity"/>
    <property type="evidence" value="ECO:0007669"/>
    <property type="project" value="TreeGrafter"/>
</dbReference>
<dbReference type="InterPro" id="IPR050471">
    <property type="entry name" value="AB_hydrolase"/>
</dbReference>
<evidence type="ECO:0000313" key="3">
    <source>
        <dbReference type="Proteomes" id="UP000475214"/>
    </source>
</evidence>
<evidence type="ECO:0000259" key="1">
    <source>
        <dbReference type="Pfam" id="PF12697"/>
    </source>
</evidence>